<feature type="region of interest" description="Disordered" evidence="4">
    <location>
        <begin position="321"/>
        <end position="348"/>
    </location>
</feature>
<keyword evidence="1" id="KW-0378">Hydrolase</keyword>
<proteinExistence type="predicted"/>
<feature type="compositionally biased region" description="Basic and acidic residues" evidence="4">
    <location>
        <begin position="1302"/>
        <end position="1319"/>
    </location>
</feature>
<dbReference type="InterPro" id="IPR036875">
    <property type="entry name" value="Znf_CCHC_sf"/>
</dbReference>
<evidence type="ECO:0000256" key="1">
    <source>
        <dbReference type="ARBA" id="ARBA00022670"/>
    </source>
</evidence>
<dbReference type="Pfam" id="PF25597">
    <property type="entry name" value="SH3_retrovirus"/>
    <property type="match status" value="1"/>
</dbReference>
<dbReference type="PANTHER" id="PTHR42648:SF32">
    <property type="entry name" value="RIBONUCLEASE H-LIKE DOMAIN, GAG-PRE-INTEGRASE DOMAIN PROTEIN-RELATED"/>
    <property type="match status" value="1"/>
</dbReference>
<feature type="coiled-coil region" evidence="3">
    <location>
        <begin position="995"/>
        <end position="1022"/>
    </location>
</feature>
<evidence type="ECO:0000256" key="3">
    <source>
        <dbReference type="SAM" id="Coils"/>
    </source>
</evidence>
<evidence type="ECO:0000256" key="4">
    <source>
        <dbReference type="SAM" id="MobiDB-lite"/>
    </source>
</evidence>
<dbReference type="Gene3D" id="4.10.60.10">
    <property type="entry name" value="Zinc finger, CCHC-type"/>
    <property type="match status" value="1"/>
</dbReference>
<dbReference type="SUPFAM" id="SSF53098">
    <property type="entry name" value="Ribonuclease H-like"/>
    <property type="match status" value="1"/>
</dbReference>
<dbReference type="InterPro" id="IPR012337">
    <property type="entry name" value="RNaseH-like_sf"/>
</dbReference>
<dbReference type="InterPro" id="IPR057670">
    <property type="entry name" value="SH3_retrovirus"/>
</dbReference>
<dbReference type="EMBL" id="BKCJ010027899">
    <property type="protein sequence ID" value="GEV58609.1"/>
    <property type="molecule type" value="Genomic_DNA"/>
</dbReference>
<dbReference type="PANTHER" id="PTHR42648">
    <property type="entry name" value="TRANSPOSASE, PUTATIVE-RELATED"/>
    <property type="match status" value="1"/>
</dbReference>
<dbReference type="InterPro" id="IPR054722">
    <property type="entry name" value="PolX-like_BBD"/>
</dbReference>
<organism evidence="6">
    <name type="scientific">Tanacetum cinerariifolium</name>
    <name type="common">Dalmatian daisy</name>
    <name type="synonym">Chrysanthemum cinerariifolium</name>
    <dbReference type="NCBI Taxonomy" id="118510"/>
    <lineage>
        <taxon>Eukaryota</taxon>
        <taxon>Viridiplantae</taxon>
        <taxon>Streptophyta</taxon>
        <taxon>Embryophyta</taxon>
        <taxon>Tracheophyta</taxon>
        <taxon>Spermatophyta</taxon>
        <taxon>Magnoliopsida</taxon>
        <taxon>eudicotyledons</taxon>
        <taxon>Gunneridae</taxon>
        <taxon>Pentapetalae</taxon>
        <taxon>asterids</taxon>
        <taxon>campanulids</taxon>
        <taxon>Asterales</taxon>
        <taxon>Asteraceae</taxon>
        <taxon>Asteroideae</taxon>
        <taxon>Anthemideae</taxon>
        <taxon>Anthemidinae</taxon>
        <taxon>Tanacetum</taxon>
    </lineage>
</organism>
<dbReference type="GO" id="GO:0006508">
    <property type="term" value="P:proteolysis"/>
    <property type="evidence" value="ECO:0007669"/>
    <property type="project" value="UniProtKB-KW"/>
</dbReference>
<dbReference type="SUPFAM" id="SSF57756">
    <property type="entry name" value="Retrovirus zinc finger-like domains"/>
    <property type="match status" value="1"/>
</dbReference>
<evidence type="ECO:0000256" key="2">
    <source>
        <dbReference type="PROSITE-ProRule" id="PRU00047"/>
    </source>
</evidence>
<dbReference type="GO" id="GO:0003676">
    <property type="term" value="F:nucleic acid binding"/>
    <property type="evidence" value="ECO:0007669"/>
    <property type="project" value="InterPro"/>
</dbReference>
<dbReference type="GO" id="GO:0008270">
    <property type="term" value="F:zinc ion binding"/>
    <property type="evidence" value="ECO:0007669"/>
    <property type="project" value="UniProtKB-KW"/>
</dbReference>
<dbReference type="Pfam" id="PF13976">
    <property type="entry name" value="gag_pre-integrs"/>
    <property type="match status" value="1"/>
</dbReference>
<dbReference type="InterPro" id="IPR025724">
    <property type="entry name" value="GAG-pre-integrase_dom"/>
</dbReference>
<keyword evidence="2" id="KW-0863">Zinc-finger</keyword>
<feature type="region of interest" description="Disordered" evidence="4">
    <location>
        <begin position="272"/>
        <end position="298"/>
    </location>
</feature>
<sequence>MKAIEKRFGGNAATKKTQRNLLKQSYENFAASSSEVLDRSFDGLQKLISQVEIHGESISQEDVNQKFLRNLPLEWNTHTIVWRNKLEVETLSMDDLYNNLEIYEPELSDDVICAFLTSQPNSSQLVNKDLEQIYPDNLEEIYLKWKMAMLTMRERRFLKKTSKKLTVKGNKIIGFDKSNVKCYNCHKRGHFASKCRAPRHQDNKQKESTKRNVHVEIPASTALVSCDGLGGYDWSDQVEEEEFENKHIISEHNVKKSVVKTSEAKTSADKPKVVKKNFGPPNIKDWISDSEEEAESKPKIKKNTIKSNFAKIEFVKSKEQVKSPRKTIVKQGDQNRQNTHKPRGNQRNWNNMMSQRLRSNFEMINKACYGNPHQDLPNKGVINSGCSRHMIEDMSYLTDYEEIDRGYVAFRGNPKGGKIIGRGTINTGKLDFENVYFVKELKFNLFSISQMCDNKNNVLFTNTECIVLSPNFKLTDESHILLKAPRKNNMYSVDLKNIVPKGDLTCLFAKATSDESNLWHRRLAHLNFKTMNKLVSGNLVRAERRNRTLIEAARTMLADSKLPTTFWAKGVNTACYVQNRVLVVKPHTKTPYELFIGRTPTLSFMRPFGCPVTILNTKDHLGKFDDKADEGFFVRYSINSKAFRVFNSRTRIVKENLHIRFSENTPNVAGSGPAWLFDIDALTKSMNYKPVVAGNQSNGNVGTKACNDASKARMETVPGKDYILLPFTIGVSVVSANLNNDLPFDPEMPALKDISTFNFSSDHEDDDEQADMNNLDTIIQVSPVPTTRIHKDHPIDQVIGDLHSTTQTRNMLENLTQKGNSCIKRSKLDRGYAGRASTIQNTRSLDFEVKNASTPIETQKPLLKDEDGEEVYVHIYRSMIGSLMYLTSSRPDIMFAVCACARYQVNPKVSHLYAVKRIFSMVKHLDNVNKFLMYPRVGKEFFVRETPLFPIMMEQAQEEIGVNTPRSGEDSLKLIELMELCTILHSRVFALETTKTTQALEIKSLKRRVKKLEKTKKSRTHKLKTLYKVGLSVRVESSDDNEDLDLQGEEVIVKQEVVADKETIDEITLAKALKALKTLKPKIRGIIISDHEEPSKSRTITIVSSQQPSQIKVQDKGKGLMVEPEPMKKLSKKDQISLNDELAFKLQAEQEEKEERLAREKAQRIEEVNIAWDDVQDKIDDDFELAQRLQAEEQEQLTNTEKAKLFMKFLEKRRKLFAAKRTNEKRNRPTTKAQQRSLMCTYLKNMDGWKPKALKNKSFAEIQELFDKAMKRINNFIDFKTKLVEESLKKVKPEITQEESLKKVKAEITQEESSKRAGDELEQES</sequence>
<evidence type="ECO:0000259" key="5">
    <source>
        <dbReference type="PROSITE" id="PS50158"/>
    </source>
</evidence>
<comment type="caution">
    <text evidence="6">The sequence shown here is derived from an EMBL/GenBank/DDBJ whole genome shotgun (WGS) entry which is preliminary data.</text>
</comment>
<dbReference type="Gene3D" id="3.30.420.10">
    <property type="entry name" value="Ribonuclease H-like superfamily/Ribonuclease H"/>
    <property type="match status" value="1"/>
</dbReference>
<name>A0A699GSY4_TANCI</name>
<keyword evidence="2" id="KW-0862">Zinc</keyword>
<reference evidence="6" key="1">
    <citation type="journal article" date="2019" name="Sci. Rep.">
        <title>Draft genome of Tanacetum cinerariifolium, the natural source of mosquito coil.</title>
        <authorList>
            <person name="Yamashiro T."/>
            <person name="Shiraishi A."/>
            <person name="Satake H."/>
            <person name="Nakayama K."/>
        </authorList>
    </citation>
    <scope>NUCLEOTIDE SEQUENCE</scope>
</reference>
<evidence type="ECO:0000313" key="6">
    <source>
        <dbReference type="EMBL" id="GEV58609.1"/>
    </source>
</evidence>
<dbReference type="InterPro" id="IPR039537">
    <property type="entry name" value="Retrotran_Ty1/copia-like"/>
</dbReference>
<dbReference type="Pfam" id="PF14223">
    <property type="entry name" value="Retrotran_gag_2"/>
    <property type="match status" value="1"/>
</dbReference>
<dbReference type="InterPro" id="IPR036397">
    <property type="entry name" value="RNaseH_sf"/>
</dbReference>
<dbReference type="GO" id="GO:0008233">
    <property type="term" value="F:peptidase activity"/>
    <property type="evidence" value="ECO:0007669"/>
    <property type="project" value="UniProtKB-KW"/>
</dbReference>
<keyword evidence="3" id="KW-0175">Coiled coil</keyword>
<gene>
    <name evidence="6" type="ORF">Tci_130586</name>
</gene>
<keyword evidence="1" id="KW-0645">Protease</keyword>
<accession>A0A699GSY4</accession>
<dbReference type="PROSITE" id="PS50158">
    <property type="entry name" value="ZF_CCHC"/>
    <property type="match status" value="1"/>
</dbReference>
<feature type="domain" description="CCHC-type" evidence="5">
    <location>
        <begin position="181"/>
        <end position="196"/>
    </location>
</feature>
<dbReference type="SMART" id="SM00343">
    <property type="entry name" value="ZnF_C2HC"/>
    <property type="match status" value="1"/>
</dbReference>
<dbReference type="Pfam" id="PF22936">
    <property type="entry name" value="Pol_BBD"/>
    <property type="match status" value="1"/>
</dbReference>
<feature type="region of interest" description="Disordered" evidence="4">
    <location>
        <begin position="1302"/>
        <end position="1325"/>
    </location>
</feature>
<protein>
    <submittedName>
        <fullName evidence="6">Ribonuclease H-like domain-containing protein</fullName>
    </submittedName>
</protein>
<dbReference type="InterPro" id="IPR001878">
    <property type="entry name" value="Znf_CCHC"/>
</dbReference>
<keyword evidence="2" id="KW-0479">Metal-binding</keyword>